<dbReference type="AlphaFoldDB" id="A0AAU9XBQ6"/>
<dbReference type="GO" id="GO:0007165">
    <property type="term" value="P:signal transduction"/>
    <property type="evidence" value="ECO:0007669"/>
    <property type="project" value="TreeGrafter"/>
</dbReference>
<dbReference type="PROSITE" id="PS50912">
    <property type="entry name" value="EAR"/>
    <property type="match status" value="1"/>
</dbReference>
<comment type="caution">
    <text evidence="3">The sequence shown here is derived from an EMBL/GenBank/DDBJ whole genome shotgun (WGS) entry which is preliminary data.</text>
</comment>
<evidence type="ECO:0000256" key="2">
    <source>
        <dbReference type="ARBA" id="ARBA00022737"/>
    </source>
</evidence>
<dbReference type="Pfam" id="PF03736">
    <property type="entry name" value="EPTP"/>
    <property type="match status" value="2"/>
</dbReference>
<gene>
    <name evidence="3" type="ORF">PMEA_00019848</name>
</gene>
<reference evidence="3 4" key="1">
    <citation type="submission" date="2022-05" db="EMBL/GenBank/DDBJ databases">
        <authorList>
            <consortium name="Genoscope - CEA"/>
            <person name="William W."/>
        </authorList>
    </citation>
    <scope>NUCLEOTIDE SEQUENCE [LARGE SCALE GENOMIC DNA]</scope>
</reference>
<protein>
    <submittedName>
        <fullName evidence="3">Uncharacterized protein</fullName>
    </submittedName>
</protein>
<dbReference type="PANTHER" id="PTHR15261:SF4">
    <property type="entry name" value="THROMBOSPONDIN-TYPE LAMININ G DOMAIN AND EAR REPEAT-CONTAINING PROTEIN"/>
    <property type="match status" value="1"/>
</dbReference>
<evidence type="ECO:0000313" key="4">
    <source>
        <dbReference type="Proteomes" id="UP001159428"/>
    </source>
</evidence>
<sequence length="204" mass="23198">MANYYDSSQKYNTQSAVYQASGAKFIKYKEISTHGAHDMTSFEYKHLPTRGAAAVQHFTINGSLFLTFGNNHGDIHKFKTSSVVYKMDEPTEKFTFYQTLPTRGAYGLEDRYLTVANYHNGSTHSTKSVIYKWSGVKFNMFQEIAAEGARGYTVFEISSVTYIAFAYYYNPQQKYSVQSTVFKWSGGHFVESQSLQTYGAFDVC</sequence>
<dbReference type="EMBL" id="CALNXJ010000036">
    <property type="protein sequence ID" value="CAH3142444.1"/>
    <property type="molecule type" value="Genomic_DNA"/>
</dbReference>
<keyword evidence="1" id="KW-0732">Signal</keyword>
<organism evidence="3 4">
    <name type="scientific">Pocillopora meandrina</name>
    <dbReference type="NCBI Taxonomy" id="46732"/>
    <lineage>
        <taxon>Eukaryota</taxon>
        <taxon>Metazoa</taxon>
        <taxon>Cnidaria</taxon>
        <taxon>Anthozoa</taxon>
        <taxon>Hexacorallia</taxon>
        <taxon>Scleractinia</taxon>
        <taxon>Astrocoeniina</taxon>
        <taxon>Pocilloporidae</taxon>
        <taxon>Pocillopora</taxon>
    </lineage>
</organism>
<dbReference type="InterPro" id="IPR005492">
    <property type="entry name" value="EPTP"/>
</dbReference>
<accession>A0AAU9XBQ6</accession>
<dbReference type="PANTHER" id="PTHR15261">
    <property type="entry name" value="THROMBOSPONDIN-TYPE LAMININ G DOMAIN AND EAR REPEAT-CONTAINING"/>
    <property type="match status" value="1"/>
</dbReference>
<evidence type="ECO:0000313" key="3">
    <source>
        <dbReference type="EMBL" id="CAH3142444.1"/>
    </source>
</evidence>
<dbReference type="InterPro" id="IPR009039">
    <property type="entry name" value="EAR"/>
</dbReference>
<proteinExistence type="predicted"/>
<keyword evidence="4" id="KW-1185">Reference proteome</keyword>
<dbReference type="Proteomes" id="UP001159428">
    <property type="component" value="Unassembled WGS sequence"/>
</dbReference>
<name>A0AAU9XBQ6_9CNID</name>
<evidence type="ECO:0000256" key="1">
    <source>
        <dbReference type="ARBA" id="ARBA00022729"/>
    </source>
</evidence>
<keyword evidence="2" id="KW-0677">Repeat</keyword>